<feature type="domain" description="ABC transmembrane type-1" evidence="9">
    <location>
        <begin position="17"/>
        <end position="298"/>
    </location>
</feature>
<dbReference type="PANTHER" id="PTHR43394:SF1">
    <property type="entry name" value="ATP-BINDING CASSETTE SUB-FAMILY B MEMBER 10, MITOCHONDRIAL"/>
    <property type="match status" value="1"/>
</dbReference>
<dbReference type="EMBL" id="JBHMAF010000049">
    <property type="protein sequence ID" value="MFB9758936.1"/>
    <property type="molecule type" value="Genomic_DNA"/>
</dbReference>
<keyword evidence="3" id="KW-0547">Nucleotide-binding</keyword>
<reference evidence="10 11" key="1">
    <citation type="submission" date="2024-09" db="EMBL/GenBank/DDBJ databases">
        <authorList>
            <person name="Sun Q."/>
            <person name="Mori K."/>
        </authorList>
    </citation>
    <scope>NUCLEOTIDE SEQUENCE [LARGE SCALE GENOMIC DNA]</scope>
    <source>
        <strain evidence="10 11">JCM 11201</strain>
    </source>
</reference>
<dbReference type="SUPFAM" id="SSF52540">
    <property type="entry name" value="P-loop containing nucleoside triphosphate hydrolases"/>
    <property type="match status" value="1"/>
</dbReference>
<evidence type="ECO:0000256" key="7">
    <source>
        <dbReference type="SAM" id="Phobius"/>
    </source>
</evidence>
<evidence type="ECO:0000256" key="1">
    <source>
        <dbReference type="ARBA" id="ARBA00004651"/>
    </source>
</evidence>
<evidence type="ECO:0000259" key="8">
    <source>
        <dbReference type="PROSITE" id="PS50893"/>
    </source>
</evidence>
<keyword evidence="5 7" id="KW-1133">Transmembrane helix</keyword>
<dbReference type="PROSITE" id="PS00211">
    <property type="entry name" value="ABC_TRANSPORTER_1"/>
    <property type="match status" value="1"/>
</dbReference>
<dbReference type="PROSITE" id="PS50893">
    <property type="entry name" value="ABC_TRANSPORTER_2"/>
    <property type="match status" value="1"/>
</dbReference>
<organism evidence="10 11">
    <name type="scientific">Ectobacillus funiculus</name>
    <dbReference type="NCBI Taxonomy" id="137993"/>
    <lineage>
        <taxon>Bacteria</taxon>
        <taxon>Bacillati</taxon>
        <taxon>Bacillota</taxon>
        <taxon>Bacilli</taxon>
        <taxon>Bacillales</taxon>
        <taxon>Bacillaceae</taxon>
        <taxon>Ectobacillus</taxon>
    </lineage>
</organism>
<evidence type="ECO:0000256" key="5">
    <source>
        <dbReference type="ARBA" id="ARBA00022989"/>
    </source>
</evidence>
<evidence type="ECO:0000256" key="4">
    <source>
        <dbReference type="ARBA" id="ARBA00022840"/>
    </source>
</evidence>
<keyword evidence="11" id="KW-1185">Reference proteome</keyword>
<dbReference type="InterPro" id="IPR003439">
    <property type="entry name" value="ABC_transporter-like_ATP-bd"/>
</dbReference>
<dbReference type="InterPro" id="IPR027417">
    <property type="entry name" value="P-loop_NTPase"/>
</dbReference>
<dbReference type="Gene3D" id="1.20.1560.10">
    <property type="entry name" value="ABC transporter type 1, transmembrane domain"/>
    <property type="match status" value="1"/>
</dbReference>
<dbReference type="Pfam" id="PF00664">
    <property type="entry name" value="ABC_membrane"/>
    <property type="match status" value="1"/>
</dbReference>
<dbReference type="SMART" id="SM00382">
    <property type="entry name" value="AAA"/>
    <property type="match status" value="1"/>
</dbReference>
<feature type="transmembrane region" description="Helical" evidence="7">
    <location>
        <begin position="278"/>
        <end position="297"/>
    </location>
</feature>
<evidence type="ECO:0000313" key="10">
    <source>
        <dbReference type="EMBL" id="MFB9758936.1"/>
    </source>
</evidence>
<keyword evidence="2 7" id="KW-0812">Transmembrane</keyword>
<evidence type="ECO:0000256" key="6">
    <source>
        <dbReference type="ARBA" id="ARBA00023136"/>
    </source>
</evidence>
<evidence type="ECO:0000259" key="9">
    <source>
        <dbReference type="PROSITE" id="PS50929"/>
    </source>
</evidence>
<keyword evidence="6 7" id="KW-0472">Membrane</keyword>
<evidence type="ECO:0000256" key="2">
    <source>
        <dbReference type="ARBA" id="ARBA00022692"/>
    </source>
</evidence>
<feature type="transmembrane region" description="Helical" evidence="7">
    <location>
        <begin position="154"/>
        <end position="174"/>
    </location>
</feature>
<dbReference type="SUPFAM" id="SSF90123">
    <property type="entry name" value="ABC transporter transmembrane region"/>
    <property type="match status" value="1"/>
</dbReference>
<evidence type="ECO:0000256" key="3">
    <source>
        <dbReference type="ARBA" id="ARBA00022741"/>
    </source>
</evidence>
<gene>
    <name evidence="10" type="ORF">ACFFMS_10730</name>
</gene>
<dbReference type="PROSITE" id="PS50929">
    <property type="entry name" value="ABC_TM1F"/>
    <property type="match status" value="1"/>
</dbReference>
<dbReference type="PANTHER" id="PTHR43394">
    <property type="entry name" value="ATP-DEPENDENT PERMEASE MDL1, MITOCHONDRIAL"/>
    <property type="match status" value="1"/>
</dbReference>
<protein>
    <submittedName>
        <fullName evidence="10">ABC transporter ATP-binding protein</fullName>
    </submittedName>
</protein>
<feature type="transmembrane region" description="Helical" evidence="7">
    <location>
        <begin position="125"/>
        <end position="148"/>
    </location>
</feature>
<dbReference type="InterPro" id="IPR017871">
    <property type="entry name" value="ABC_transporter-like_CS"/>
</dbReference>
<dbReference type="InterPro" id="IPR003593">
    <property type="entry name" value="AAA+_ATPase"/>
</dbReference>
<feature type="domain" description="ABC transporter" evidence="8">
    <location>
        <begin position="331"/>
        <end position="565"/>
    </location>
</feature>
<comment type="caution">
    <text evidence="10">The sequence shown here is derived from an EMBL/GenBank/DDBJ whole genome shotgun (WGS) entry which is preliminary data.</text>
</comment>
<proteinExistence type="predicted"/>
<accession>A0ABV5WEY9</accession>
<keyword evidence="4 10" id="KW-0067">ATP-binding</keyword>
<comment type="subcellular location">
    <subcellularLocation>
        <location evidence="1">Cell membrane</location>
        <topology evidence="1">Multi-pass membrane protein</topology>
    </subcellularLocation>
</comment>
<evidence type="ECO:0000313" key="11">
    <source>
        <dbReference type="Proteomes" id="UP001589609"/>
    </source>
</evidence>
<name>A0ABV5WEY9_9BACI</name>
<feature type="transmembrane region" description="Helical" evidence="7">
    <location>
        <begin position="52"/>
        <end position="70"/>
    </location>
</feature>
<dbReference type="Gene3D" id="3.40.50.300">
    <property type="entry name" value="P-loop containing nucleotide triphosphate hydrolases"/>
    <property type="match status" value="1"/>
</dbReference>
<dbReference type="InterPro" id="IPR036640">
    <property type="entry name" value="ABC1_TM_sf"/>
</dbReference>
<dbReference type="Proteomes" id="UP001589609">
    <property type="component" value="Unassembled WGS sequence"/>
</dbReference>
<feature type="transmembrane region" description="Helical" evidence="7">
    <location>
        <begin position="235"/>
        <end position="258"/>
    </location>
</feature>
<dbReference type="InterPro" id="IPR011527">
    <property type="entry name" value="ABC1_TM_dom"/>
</dbReference>
<dbReference type="Pfam" id="PF00005">
    <property type="entry name" value="ABC_tran"/>
    <property type="match status" value="1"/>
</dbReference>
<dbReference type="CDD" id="cd18548">
    <property type="entry name" value="ABC_6TM_Tm287_like"/>
    <property type="match status" value="1"/>
</dbReference>
<dbReference type="InterPro" id="IPR039421">
    <property type="entry name" value="Type_1_exporter"/>
</dbReference>
<sequence>MEFFKKYKKKYGKMFSLALVFLTFEALCDLMQPTIMARIIDVGVANRDLGYVLRKGGLMLLITLFGALSASTRNVISSSVSQNFGTELRSDLFRRIQGLSFTNVNRFDRASLVTRLTNDVTQVQVFVNGLMRIFVKAPLLCIGGLIMATRLNPSLAIVLVVVVPIVALLIALNLKMGFSFFTRVQHALDRVNRAMREYLSGVRVVKAFHRFDYEVNKFEEVNEELQAASVSAGRLMAGFSPGVMLVVNVGIVAVLWFGGMQVSRGETQAGEVLAFTNYMTQIAFSLMLISLVFNMFVRAKASISRISEVFTQDDAMKWSEGTLSPSARGRIDFEHVFFAYEGTATVLHDITFTCMPGEIVGIIGSTGSGKSSLVGMIPRFYDADAGAVRVSGVDVRELNPQKLRETIAIVPQKTMLFTGTVLENIRWGKENATMEEIERAAKAAQAHDFITASPEGYETRIGQGGVNFSGGQKQRLSIARALVKEPDILILDDSTSALDAATEMYMRESLRKYANDLTCLIITQRISSVMDADKIIVLDEGRIAGIGTHAKLLESSVVYQEIFRSQTGKEEEQYGTAR</sequence>
<dbReference type="GO" id="GO:0005524">
    <property type="term" value="F:ATP binding"/>
    <property type="evidence" value="ECO:0007669"/>
    <property type="project" value="UniProtKB-KW"/>
</dbReference>
<dbReference type="RefSeq" id="WP_379949220.1">
    <property type="nucleotide sequence ID" value="NZ_JBHMAF010000049.1"/>
</dbReference>